<accession>A0A6J5NP72</accession>
<reference evidence="1" key="1">
    <citation type="submission" date="2020-04" db="EMBL/GenBank/DDBJ databases">
        <authorList>
            <person name="Chiriac C."/>
            <person name="Salcher M."/>
            <person name="Ghai R."/>
            <person name="Kavagutti S V."/>
        </authorList>
    </citation>
    <scope>NUCLEOTIDE SEQUENCE</scope>
</reference>
<proteinExistence type="predicted"/>
<dbReference type="EMBL" id="LR796683">
    <property type="protein sequence ID" value="CAB4159171.1"/>
    <property type="molecule type" value="Genomic_DNA"/>
</dbReference>
<sequence>MLKRVIASMLIGVSALAFADDSKEFCRGFEEGYKAVAGNVSVTPTCSIAPVTPVGSTPYREGLKAGMQRAKDDGYGR</sequence>
<evidence type="ECO:0000313" key="1">
    <source>
        <dbReference type="EMBL" id="CAB4159171.1"/>
    </source>
</evidence>
<gene>
    <name evidence="1" type="ORF">UFOVP708_59</name>
</gene>
<protein>
    <submittedName>
        <fullName evidence="1">Uncharacterized protein</fullName>
    </submittedName>
</protein>
<organism evidence="1">
    <name type="scientific">uncultured Caudovirales phage</name>
    <dbReference type="NCBI Taxonomy" id="2100421"/>
    <lineage>
        <taxon>Viruses</taxon>
        <taxon>Duplodnaviria</taxon>
        <taxon>Heunggongvirae</taxon>
        <taxon>Uroviricota</taxon>
        <taxon>Caudoviricetes</taxon>
        <taxon>Peduoviridae</taxon>
        <taxon>Maltschvirus</taxon>
        <taxon>Maltschvirus maltsch</taxon>
    </lineage>
</organism>
<name>A0A6J5NP72_9CAUD</name>